<sequence>MKHLFFDLDGTLVDSSEGILNSFTQTFTELGMELPTLETLKTFIGPPLEASFANYGDDAFTSNAVTIYRKHYTDFGIHQVQLYQGFPEVLDQLIADNYLLYIATSKHEPMAVQMLTDLGVADRFIGIFGSLGKDSKADVINRAMVKHDIPAKDALMIGDTHYDMIGGKALGLKTIGVTWGFGTPPSLLENGADALASTPSELLKKIDPL</sequence>
<dbReference type="EC" id="3.1.3.18" evidence="1"/>
<reference evidence="1 2" key="1">
    <citation type="submission" date="2023-07" db="EMBL/GenBank/DDBJ databases">
        <title>Genomic Encyclopedia of Type Strains, Phase IV (KMG-IV): sequencing the most valuable type-strain genomes for metagenomic binning, comparative biology and taxonomic classification.</title>
        <authorList>
            <person name="Goeker M."/>
        </authorList>
    </citation>
    <scope>NUCLEOTIDE SEQUENCE [LARGE SCALE GENOMIC DNA]</scope>
    <source>
        <strain evidence="1 2">DSM 105143</strain>
    </source>
</reference>
<dbReference type="Proteomes" id="UP001223079">
    <property type="component" value="Unassembled WGS sequence"/>
</dbReference>
<evidence type="ECO:0000313" key="1">
    <source>
        <dbReference type="EMBL" id="MDQ0222565.1"/>
    </source>
</evidence>
<proteinExistence type="predicted"/>
<keyword evidence="2" id="KW-1185">Reference proteome</keyword>
<dbReference type="PANTHER" id="PTHR43434">
    <property type="entry name" value="PHOSPHOGLYCOLATE PHOSPHATASE"/>
    <property type="match status" value="1"/>
</dbReference>
<name>A0ABT9YRE3_9STRE</name>
<dbReference type="EMBL" id="JAUSTM010000009">
    <property type="protein sequence ID" value="MDQ0222565.1"/>
    <property type="molecule type" value="Genomic_DNA"/>
</dbReference>
<dbReference type="GO" id="GO:0008967">
    <property type="term" value="F:phosphoglycolate phosphatase activity"/>
    <property type="evidence" value="ECO:0007669"/>
    <property type="project" value="UniProtKB-EC"/>
</dbReference>
<dbReference type="Gene3D" id="3.40.50.1000">
    <property type="entry name" value="HAD superfamily/HAD-like"/>
    <property type="match status" value="1"/>
</dbReference>
<protein>
    <submittedName>
        <fullName evidence="1">Phosphoglycolate phosphatase</fullName>
        <ecNumber evidence="1">3.1.3.18</ecNumber>
    </submittedName>
</protein>
<dbReference type="SFLD" id="SFLDS00003">
    <property type="entry name" value="Haloacid_Dehalogenase"/>
    <property type="match status" value="1"/>
</dbReference>
<dbReference type="InterPro" id="IPR041492">
    <property type="entry name" value="HAD_2"/>
</dbReference>
<dbReference type="RefSeq" id="WP_307121758.1">
    <property type="nucleotide sequence ID" value="NZ_JAUSTM010000009.1"/>
</dbReference>
<dbReference type="SUPFAM" id="SSF56784">
    <property type="entry name" value="HAD-like"/>
    <property type="match status" value="1"/>
</dbReference>
<dbReference type="Pfam" id="PF13419">
    <property type="entry name" value="HAD_2"/>
    <property type="match status" value="1"/>
</dbReference>
<organism evidence="1 2">
    <name type="scientific">Streptococcus moroccensis</name>
    <dbReference type="NCBI Taxonomy" id="1451356"/>
    <lineage>
        <taxon>Bacteria</taxon>
        <taxon>Bacillati</taxon>
        <taxon>Bacillota</taxon>
        <taxon>Bacilli</taxon>
        <taxon>Lactobacillales</taxon>
        <taxon>Streptococcaceae</taxon>
        <taxon>Streptococcus</taxon>
    </lineage>
</organism>
<evidence type="ECO:0000313" key="2">
    <source>
        <dbReference type="Proteomes" id="UP001223079"/>
    </source>
</evidence>
<dbReference type="SFLD" id="SFLDG01129">
    <property type="entry name" value="C1.5:_HAD__Beta-PGM__Phosphata"/>
    <property type="match status" value="1"/>
</dbReference>
<accession>A0ABT9YRE3</accession>
<dbReference type="PANTHER" id="PTHR43434:SF20">
    <property type="entry name" value="5'-NUCLEOTIDASE"/>
    <property type="match status" value="1"/>
</dbReference>
<gene>
    <name evidence="1" type="ORF">J2S23_001117</name>
</gene>
<comment type="caution">
    <text evidence="1">The sequence shown here is derived from an EMBL/GenBank/DDBJ whole genome shotgun (WGS) entry which is preliminary data.</text>
</comment>
<dbReference type="InterPro" id="IPR023198">
    <property type="entry name" value="PGP-like_dom2"/>
</dbReference>
<keyword evidence="1" id="KW-0378">Hydrolase</keyword>
<dbReference type="InterPro" id="IPR023214">
    <property type="entry name" value="HAD_sf"/>
</dbReference>
<dbReference type="Gene3D" id="1.10.150.240">
    <property type="entry name" value="Putative phosphatase, domain 2"/>
    <property type="match status" value="1"/>
</dbReference>
<dbReference type="InterPro" id="IPR050155">
    <property type="entry name" value="HAD-like_hydrolase_sf"/>
</dbReference>
<dbReference type="InterPro" id="IPR036412">
    <property type="entry name" value="HAD-like_sf"/>
</dbReference>